<proteinExistence type="predicted"/>
<evidence type="ECO:0000313" key="4">
    <source>
        <dbReference type="EMBL" id="EXX64124.1"/>
    </source>
</evidence>
<sequence length="331" mass="39116">MELIKYDETINPEVWLNKIKLYCYKNQITKKEDIIEICKFMIHPSISVYKANTFEEILNILKKDIFFISFKHSIKEKLQKLKFDPENKNYVQFINLFREYCYEAEINDVEEQKKLLLKKLSKDSFHYYFINNNLEKIKSLNDLIMYFNQSFLEQQKLIRLGSCITLKHVATGKYLTSCNVQYKTGSKENIVFGSQTLSNPNSLWIVSGPDQNNNRDPIIYGKSEVYLENKAGRFEILFISDYYKSPSTGNWEVSCSGSYYEYLINSDSTNNNNTYIKSKEIVNIRHVESNFILRSHEFPFTIDNETYQEVVGHEGRVEGNDKWCIELFENE</sequence>
<protein>
    <recommendedName>
        <fullName evidence="3">MIR domain-containing protein</fullName>
    </recommendedName>
</protein>
<feature type="domain" description="MIR" evidence="3">
    <location>
        <begin position="273"/>
        <end position="328"/>
    </location>
</feature>
<dbReference type="InterPro" id="IPR036300">
    <property type="entry name" value="MIR_dom_sf"/>
</dbReference>
<evidence type="ECO:0000313" key="5">
    <source>
        <dbReference type="Proteomes" id="UP000022910"/>
    </source>
</evidence>
<keyword evidence="1" id="KW-0732">Signal</keyword>
<dbReference type="SMART" id="SM00472">
    <property type="entry name" value="MIR"/>
    <property type="match status" value="2"/>
</dbReference>
<evidence type="ECO:0000256" key="1">
    <source>
        <dbReference type="ARBA" id="ARBA00022729"/>
    </source>
</evidence>
<keyword evidence="5" id="KW-1185">Reference proteome</keyword>
<evidence type="ECO:0000256" key="2">
    <source>
        <dbReference type="ARBA" id="ARBA00022737"/>
    </source>
</evidence>
<dbReference type="SUPFAM" id="SSF82109">
    <property type="entry name" value="MIR domain"/>
    <property type="match status" value="1"/>
</dbReference>
<organism evidence="4 5">
    <name type="scientific">Rhizophagus irregularis (strain DAOM 197198w)</name>
    <name type="common">Glomus intraradices</name>
    <dbReference type="NCBI Taxonomy" id="1432141"/>
    <lineage>
        <taxon>Eukaryota</taxon>
        <taxon>Fungi</taxon>
        <taxon>Fungi incertae sedis</taxon>
        <taxon>Mucoromycota</taxon>
        <taxon>Glomeromycotina</taxon>
        <taxon>Glomeromycetes</taxon>
        <taxon>Glomerales</taxon>
        <taxon>Glomeraceae</taxon>
        <taxon>Rhizophagus</taxon>
    </lineage>
</organism>
<dbReference type="PROSITE" id="PS50919">
    <property type="entry name" value="MIR"/>
    <property type="match status" value="2"/>
</dbReference>
<dbReference type="STRING" id="1432141.A0A015K9J2"/>
<dbReference type="Proteomes" id="UP000022910">
    <property type="component" value="Unassembled WGS sequence"/>
</dbReference>
<dbReference type="CDD" id="cd23263">
    <property type="entry name" value="beta-trefoil_MIR"/>
    <property type="match status" value="1"/>
</dbReference>
<accession>A0A015K9J2</accession>
<dbReference type="EMBL" id="JEMT01023636">
    <property type="protein sequence ID" value="EXX64124.1"/>
    <property type="molecule type" value="Genomic_DNA"/>
</dbReference>
<dbReference type="InterPro" id="IPR016093">
    <property type="entry name" value="MIR_motif"/>
</dbReference>
<dbReference type="PANTHER" id="PTHR46809:SF2">
    <property type="entry name" value="GH21273P"/>
    <property type="match status" value="1"/>
</dbReference>
<keyword evidence="2" id="KW-0677">Repeat</keyword>
<name>A0A015K9J2_RHIIW</name>
<comment type="caution">
    <text evidence="4">The sequence shown here is derived from an EMBL/GenBank/DDBJ whole genome shotgun (WGS) entry which is preliminary data.</text>
</comment>
<dbReference type="PANTHER" id="PTHR46809">
    <property type="entry name" value="STROMAL CELL-DERIVED FACTOR 2-LIKE PROTEIN"/>
    <property type="match status" value="1"/>
</dbReference>
<evidence type="ECO:0000259" key="3">
    <source>
        <dbReference type="PROSITE" id="PS50919"/>
    </source>
</evidence>
<reference evidence="4 5" key="1">
    <citation type="submission" date="2014-02" db="EMBL/GenBank/DDBJ databases">
        <title>Single nucleus genome sequencing reveals high similarity among nuclei of an endomycorrhizal fungus.</title>
        <authorList>
            <person name="Lin K."/>
            <person name="Geurts R."/>
            <person name="Zhang Z."/>
            <person name="Limpens E."/>
            <person name="Saunders D.G."/>
            <person name="Mu D."/>
            <person name="Pang E."/>
            <person name="Cao H."/>
            <person name="Cha H."/>
            <person name="Lin T."/>
            <person name="Zhou Q."/>
            <person name="Shang Y."/>
            <person name="Li Y."/>
            <person name="Ivanov S."/>
            <person name="Sharma T."/>
            <person name="Velzen R.V."/>
            <person name="Ruijter N.D."/>
            <person name="Aanen D.K."/>
            <person name="Win J."/>
            <person name="Kamoun S."/>
            <person name="Bisseling T."/>
            <person name="Huang S."/>
        </authorList>
    </citation>
    <scope>NUCLEOTIDE SEQUENCE [LARGE SCALE GENOMIC DNA]</scope>
    <source>
        <strain evidence="5">DAOM197198w</strain>
    </source>
</reference>
<feature type="domain" description="MIR" evidence="3">
    <location>
        <begin position="155"/>
        <end position="209"/>
    </location>
</feature>
<dbReference type="OrthoDB" id="2311329at2759"/>
<dbReference type="AlphaFoldDB" id="A0A015K9J2"/>
<gene>
    <name evidence="4" type="ORF">RirG_145800</name>
</gene>
<dbReference type="Gene3D" id="2.80.10.50">
    <property type="match status" value="2"/>
</dbReference>
<dbReference type="HOGENOM" id="CLU_047744_1_0_1"/>